<dbReference type="CDD" id="cd12411">
    <property type="entry name" value="RRM_ist3_like"/>
    <property type="match status" value="1"/>
</dbReference>
<dbReference type="PANTHER" id="PTHR45880">
    <property type="entry name" value="RNA-BINDING MOTIF PROTEIN, X-LINKED 2"/>
    <property type="match status" value="1"/>
</dbReference>
<dbReference type="GO" id="GO:0000398">
    <property type="term" value="P:mRNA splicing, via spliceosome"/>
    <property type="evidence" value="ECO:0007669"/>
    <property type="project" value="InterPro"/>
</dbReference>
<keyword evidence="6" id="KW-1185">Reference proteome</keyword>
<evidence type="ECO:0000256" key="3">
    <source>
        <dbReference type="SAM" id="MobiDB-lite"/>
    </source>
</evidence>
<keyword evidence="1 2" id="KW-0694">RNA-binding</keyword>
<evidence type="ECO:0000313" key="6">
    <source>
        <dbReference type="Proteomes" id="UP000614601"/>
    </source>
</evidence>
<dbReference type="InterPro" id="IPR051847">
    <property type="entry name" value="RNA_proc/Spliceosome_comp"/>
</dbReference>
<dbReference type="InterPro" id="IPR012677">
    <property type="entry name" value="Nucleotide-bd_a/b_plait_sf"/>
</dbReference>
<dbReference type="Proteomes" id="UP000614601">
    <property type="component" value="Unassembled WGS sequence"/>
</dbReference>
<reference evidence="5" key="1">
    <citation type="submission" date="2020-09" db="EMBL/GenBank/DDBJ databases">
        <authorList>
            <person name="Kikuchi T."/>
        </authorList>
    </citation>
    <scope>NUCLEOTIDE SEQUENCE</scope>
    <source>
        <strain evidence="5">SH1</strain>
    </source>
</reference>
<dbReference type="OrthoDB" id="2573941at2759"/>
<gene>
    <name evidence="5" type="ORF">BOKJ2_LOCUS13818</name>
</gene>
<evidence type="ECO:0000313" key="5">
    <source>
        <dbReference type="EMBL" id="CAD5229803.1"/>
    </source>
</evidence>
<proteinExistence type="predicted"/>
<dbReference type="InterPro" id="IPR000504">
    <property type="entry name" value="RRM_dom"/>
</dbReference>
<dbReference type="Proteomes" id="UP000783686">
    <property type="component" value="Unassembled WGS sequence"/>
</dbReference>
<protein>
    <recommendedName>
        <fullName evidence="4">RRM domain-containing protein</fullName>
    </recommendedName>
</protein>
<evidence type="ECO:0000256" key="1">
    <source>
        <dbReference type="ARBA" id="ARBA00022884"/>
    </source>
</evidence>
<feature type="region of interest" description="Disordered" evidence="3">
    <location>
        <begin position="293"/>
        <end position="317"/>
    </location>
</feature>
<feature type="compositionally biased region" description="Basic residues" evidence="3">
    <location>
        <begin position="189"/>
        <end position="215"/>
    </location>
</feature>
<sequence>MNHKTKIRLQNELNEKELKLGYAGDTSKSWHSVYKDSAWIHVGGLDFGLTEGDLLAVFSQYGEICNVNIIRDYKTLKSKGFAFICYQDQRSTVLAVDNFNGIKLAGRELKVDHVESFKPPKYKESVPEQLLKIWSDGCAPKPINLSKEEIERDYERQQTLKAQQIAEAEELRKLDDKKEEMSLKEIKKMNKQMKKEMKKLKKREKREKKKQKRSRTPSEGKGTADSVSKWDDKKKKDLDYRKMDDEDFYGSSKAFNFGKKRKEIPEGPTHNLRPDFEKADWRDIELFKIMREQEKAENGEKPNNFKEEEHYLPNRFN</sequence>
<dbReference type="Gene3D" id="3.30.70.330">
    <property type="match status" value="1"/>
</dbReference>
<dbReference type="GO" id="GO:0005686">
    <property type="term" value="C:U2 snRNP"/>
    <property type="evidence" value="ECO:0007669"/>
    <property type="project" value="TreeGrafter"/>
</dbReference>
<dbReference type="AlphaFoldDB" id="A0A811LRQ2"/>
<organism evidence="5 6">
    <name type="scientific">Bursaphelenchus okinawaensis</name>
    <dbReference type="NCBI Taxonomy" id="465554"/>
    <lineage>
        <taxon>Eukaryota</taxon>
        <taxon>Metazoa</taxon>
        <taxon>Ecdysozoa</taxon>
        <taxon>Nematoda</taxon>
        <taxon>Chromadorea</taxon>
        <taxon>Rhabditida</taxon>
        <taxon>Tylenchina</taxon>
        <taxon>Tylenchomorpha</taxon>
        <taxon>Aphelenchoidea</taxon>
        <taxon>Aphelenchoididae</taxon>
        <taxon>Bursaphelenchus</taxon>
    </lineage>
</organism>
<dbReference type="PROSITE" id="PS50102">
    <property type="entry name" value="RRM"/>
    <property type="match status" value="1"/>
</dbReference>
<dbReference type="EMBL" id="CAJFDH010000006">
    <property type="protein sequence ID" value="CAD5229803.1"/>
    <property type="molecule type" value="Genomic_DNA"/>
</dbReference>
<evidence type="ECO:0000256" key="2">
    <source>
        <dbReference type="PROSITE-ProRule" id="PRU00176"/>
    </source>
</evidence>
<name>A0A811LRQ2_9BILA</name>
<dbReference type="Pfam" id="PF00076">
    <property type="entry name" value="RRM_1"/>
    <property type="match status" value="1"/>
</dbReference>
<accession>A0A811LRQ2</accession>
<dbReference type="GO" id="GO:0071011">
    <property type="term" value="C:precatalytic spliceosome"/>
    <property type="evidence" value="ECO:0007669"/>
    <property type="project" value="TreeGrafter"/>
</dbReference>
<dbReference type="InterPro" id="IPR035979">
    <property type="entry name" value="RBD_domain_sf"/>
</dbReference>
<evidence type="ECO:0000259" key="4">
    <source>
        <dbReference type="PROSITE" id="PS50102"/>
    </source>
</evidence>
<dbReference type="EMBL" id="CAJFCW020000006">
    <property type="protein sequence ID" value="CAG9127260.1"/>
    <property type="molecule type" value="Genomic_DNA"/>
</dbReference>
<dbReference type="SMART" id="SM00360">
    <property type="entry name" value="RRM"/>
    <property type="match status" value="1"/>
</dbReference>
<comment type="caution">
    <text evidence="5">The sequence shown here is derived from an EMBL/GenBank/DDBJ whole genome shotgun (WGS) entry which is preliminary data.</text>
</comment>
<dbReference type="PANTHER" id="PTHR45880:SF1">
    <property type="entry name" value="RNA-BINDING MOTIF PROTEIN, X-LINKED 2"/>
    <property type="match status" value="1"/>
</dbReference>
<dbReference type="GO" id="GO:0071013">
    <property type="term" value="C:catalytic step 2 spliceosome"/>
    <property type="evidence" value="ECO:0007669"/>
    <property type="project" value="TreeGrafter"/>
</dbReference>
<dbReference type="InterPro" id="IPR045844">
    <property type="entry name" value="RRM_Ist3-like"/>
</dbReference>
<feature type="region of interest" description="Disordered" evidence="3">
    <location>
        <begin position="187"/>
        <end position="236"/>
    </location>
</feature>
<feature type="domain" description="RRM" evidence="4">
    <location>
        <begin position="38"/>
        <end position="116"/>
    </location>
</feature>
<dbReference type="SUPFAM" id="SSF54928">
    <property type="entry name" value="RNA-binding domain, RBD"/>
    <property type="match status" value="1"/>
</dbReference>
<dbReference type="GO" id="GO:0003723">
    <property type="term" value="F:RNA binding"/>
    <property type="evidence" value="ECO:0007669"/>
    <property type="project" value="UniProtKB-UniRule"/>
</dbReference>